<sequence>MSKHTPGPWSYSKGERHNFFYIDSPSGDVVYVTGSLQPDHVEANARLIAAAPELLDLLERVTYHMEGGIRLEYPASPEESPQPASEWDHEADRLAGEARRLLAKATGGAQ</sequence>
<gene>
    <name evidence="1" type="ORF">A7X83_15785</name>
</gene>
<evidence type="ECO:0000313" key="1">
    <source>
        <dbReference type="EMBL" id="PZS88178.1"/>
    </source>
</evidence>
<comment type="caution">
    <text evidence="1">The sequence shown here is derived from an EMBL/GenBank/DDBJ whole genome shotgun (WGS) entry which is preliminary data.</text>
</comment>
<proteinExistence type="predicted"/>
<dbReference type="AlphaFoldDB" id="A0A2W6HXQ9"/>
<accession>A0A2W6HXQ9</accession>
<name>A0A2W6HXQ9_STEMA</name>
<reference evidence="1 2" key="1">
    <citation type="submission" date="2016-05" db="EMBL/GenBank/DDBJ databases">
        <authorList>
            <person name="Lavstsen T."/>
            <person name="Jespersen J.S."/>
        </authorList>
    </citation>
    <scope>NUCLEOTIDE SEQUENCE [LARGE SCALE GENOMIC DNA]</scope>
    <source>
        <strain evidence="1 2">SM-5815</strain>
    </source>
</reference>
<organism evidence="1 2">
    <name type="scientific">Stenotrophomonas maltophilia</name>
    <name type="common">Pseudomonas maltophilia</name>
    <name type="synonym">Xanthomonas maltophilia</name>
    <dbReference type="NCBI Taxonomy" id="40324"/>
    <lineage>
        <taxon>Bacteria</taxon>
        <taxon>Pseudomonadati</taxon>
        <taxon>Pseudomonadota</taxon>
        <taxon>Gammaproteobacteria</taxon>
        <taxon>Lysobacterales</taxon>
        <taxon>Lysobacteraceae</taxon>
        <taxon>Stenotrophomonas</taxon>
        <taxon>Stenotrophomonas maltophilia group</taxon>
    </lineage>
</organism>
<evidence type="ECO:0000313" key="2">
    <source>
        <dbReference type="Proteomes" id="UP000249614"/>
    </source>
</evidence>
<dbReference type="EMBL" id="LXXM01000217">
    <property type="protein sequence ID" value="PZS88178.1"/>
    <property type="molecule type" value="Genomic_DNA"/>
</dbReference>
<protein>
    <submittedName>
        <fullName evidence="1">Uncharacterized protein</fullName>
    </submittedName>
</protein>
<dbReference type="RefSeq" id="WP_111113526.1">
    <property type="nucleotide sequence ID" value="NZ_LXXM01000217.1"/>
</dbReference>
<dbReference type="Proteomes" id="UP000249614">
    <property type="component" value="Unassembled WGS sequence"/>
</dbReference>